<accession>A0A6A4VIK5</accession>
<dbReference type="AlphaFoldDB" id="A0A6A4VIK5"/>
<protein>
    <submittedName>
        <fullName evidence="1">Uncharacterized protein</fullName>
    </submittedName>
</protein>
<proteinExistence type="predicted"/>
<dbReference type="Proteomes" id="UP000440578">
    <property type="component" value="Unassembled WGS sequence"/>
</dbReference>
<organism evidence="1 2">
    <name type="scientific">Amphibalanus amphitrite</name>
    <name type="common">Striped barnacle</name>
    <name type="synonym">Balanus amphitrite</name>
    <dbReference type="NCBI Taxonomy" id="1232801"/>
    <lineage>
        <taxon>Eukaryota</taxon>
        <taxon>Metazoa</taxon>
        <taxon>Ecdysozoa</taxon>
        <taxon>Arthropoda</taxon>
        <taxon>Crustacea</taxon>
        <taxon>Multicrustacea</taxon>
        <taxon>Cirripedia</taxon>
        <taxon>Thoracica</taxon>
        <taxon>Thoracicalcarea</taxon>
        <taxon>Balanomorpha</taxon>
        <taxon>Balanoidea</taxon>
        <taxon>Balanidae</taxon>
        <taxon>Amphibalaninae</taxon>
        <taxon>Amphibalanus</taxon>
    </lineage>
</organism>
<reference evidence="1 2" key="1">
    <citation type="submission" date="2019-07" db="EMBL/GenBank/DDBJ databases">
        <title>Draft genome assembly of a fouling barnacle, Amphibalanus amphitrite (Darwin, 1854): The first reference genome for Thecostraca.</title>
        <authorList>
            <person name="Kim W."/>
        </authorList>
    </citation>
    <scope>NUCLEOTIDE SEQUENCE [LARGE SCALE GENOMIC DNA]</scope>
    <source>
        <strain evidence="1">SNU_AA5</strain>
        <tissue evidence="1">Soma without cirri and trophi</tissue>
    </source>
</reference>
<evidence type="ECO:0000313" key="2">
    <source>
        <dbReference type="Proteomes" id="UP000440578"/>
    </source>
</evidence>
<sequence length="234" mass="25246">MGTRRGSAARRPATELTSVEPVPKVAMKTTLRMALTLCVALVRADAPSFLDSFNPFDLIPNDCFNNNKNEGANDVGNCLKGPLQTVLGFLKPVLQGGIPAPDGGPAVSVDPLQLPDVQDPNPQPRWKMSGIQLNGLLGLTVDSLRMTDKTVSLQVSFPAVSGEAAIKMPLMKFQPQVKVTAKRPRIAITAGYQFVNGKFALTEPTPTFLNDGLSFTVKNTSELATWNPVWDENE</sequence>
<evidence type="ECO:0000313" key="1">
    <source>
        <dbReference type="EMBL" id="KAF0294306.1"/>
    </source>
</evidence>
<keyword evidence="2" id="KW-1185">Reference proteome</keyword>
<gene>
    <name evidence="1" type="ORF">FJT64_008005</name>
</gene>
<name>A0A6A4VIK5_AMPAM</name>
<dbReference type="EMBL" id="VIIS01001694">
    <property type="protein sequence ID" value="KAF0294306.1"/>
    <property type="molecule type" value="Genomic_DNA"/>
</dbReference>
<comment type="caution">
    <text evidence="1">The sequence shown here is derived from an EMBL/GenBank/DDBJ whole genome shotgun (WGS) entry which is preliminary data.</text>
</comment>